<dbReference type="AlphaFoldDB" id="A0A544TD56"/>
<dbReference type="Gene3D" id="1.10.10.10">
    <property type="entry name" value="Winged helix-like DNA-binding domain superfamily/Winged helix DNA-binding domain"/>
    <property type="match status" value="1"/>
</dbReference>
<dbReference type="NCBIfam" id="TIGR01446">
    <property type="entry name" value="DnaD_dom"/>
    <property type="match status" value="1"/>
</dbReference>
<dbReference type="SUPFAM" id="SSF46785">
    <property type="entry name" value="Winged helix' DNA-binding domain"/>
    <property type="match status" value="1"/>
</dbReference>
<dbReference type="Proteomes" id="UP000318937">
    <property type="component" value="Unassembled WGS sequence"/>
</dbReference>
<keyword evidence="5" id="KW-1185">Reference proteome</keyword>
<gene>
    <name evidence="4" type="ORF">FG383_09655</name>
</gene>
<proteinExistence type="inferred from homology"/>
<dbReference type="EMBL" id="VDGG01000016">
    <property type="protein sequence ID" value="TQR15356.1"/>
    <property type="molecule type" value="Genomic_DNA"/>
</dbReference>
<dbReference type="OrthoDB" id="9770238at2"/>
<evidence type="ECO:0000313" key="4">
    <source>
        <dbReference type="EMBL" id="TQR15356.1"/>
    </source>
</evidence>
<protein>
    <submittedName>
        <fullName evidence="4">DnaD domain-containing protein</fullName>
    </submittedName>
</protein>
<feature type="domain" description="DnaD N-terminal" evidence="3">
    <location>
        <begin position="18"/>
        <end position="116"/>
    </location>
</feature>
<name>A0A544TD56_9BACI</name>
<comment type="similarity">
    <text evidence="1">Belongs to the DnaB/DnaD family.</text>
</comment>
<organism evidence="4 5">
    <name type="scientific">Psychrobacillus soli</name>
    <dbReference type="NCBI Taxonomy" id="1543965"/>
    <lineage>
        <taxon>Bacteria</taxon>
        <taxon>Bacillati</taxon>
        <taxon>Bacillota</taxon>
        <taxon>Bacilli</taxon>
        <taxon>Bacillales</taxon>
        <taxon>Bacillaceae</taxon>
        <taxon>Psychrobacillus</taxon>
    </lineage>
</organism>
<dbReference type="Pfam" id="PF07261">
    <property type="entry name" value="DnaB_2"/>
    <property type="match status" value="1"/>
</dbReference>
<dbReference type="Pfam" id="PF21984">
    <property type="entry name" value="DnaD_N"/>
    <property type="match status" value="1"/>
</dbReference>
<sequence length="237" mass="28198">MQKRDRLRIWTEQGNVTISQLFFSHYKAINIKDEEAILLLHLIAYGEAGNHFPTPQNLVDRTHFNEHKVVTILQRLVQKGLIQIDQHKDADGVHYEYYAFHHLWELLLNYVEQEENHIEDEQVKEEEGEIYKLFEQEFGRLLSPMEYETIGMWFDQDKHSAALIRLALKEAVLSQKLSLRYIDRILFEWKKKNIKTVEAAENQTAQFRQQIPVQKQVEQPSASSAKVSFYNWLEERE</sequence>
<dbReference type="InterPro" id="IPR053162">
    <property type="entry name" value="DnaD"/>
</dbReference>
<feature type="domain" description="DnaB/C C-terminal" evidence="2">
    <location>
        <begin position="131"/>
        <end position="203"/>
    </location>
</feature>
<evidence type="ECO:0000313" key="5">
    <source>
        <dbReference type="Proteomes" id="UP000318937"/>
    </source>
</evidence>
<evidence type="ECO:0000259" key="3">
    <source>
        <dbReference type="Pfam" id="PF21984"/>
    </source>
</evidence>
<dbReference type="RefSeq" id="WP_142607204.1">
    <property type="nucleotide sequence ID" value="NZ_VDGG01000016.1"/>
</dbReference>
<dbReference type="InterPro" id="IPR036390">
    <property type="entry name" value="WH_DNA-bd_sf"/>
</dbReference>
<dbReference type="SUPFAM" id="SSF158499">
    <property type="entry name" value="DnaD domain-like"/>
    <property type="match status" value="1"/>
</dbReference>
<evidence type="ECO:0000256" key="1">
    <source>
        <dbReference type="ARBA" id="ARBA00093462"/>
    </source>
</evidence>
<comment type="caution">
    <text evidence="4">The sequence shown here is derived from an EMBL/GenBank/DDBJ whole genome shotgun (WGS) entry which is preliminary data.</text>
</comment>
<dbReference type="PANTHER" id="PTHR37293">
    <property type="entry name" value="PHAGE REPLICATION PROTEIN-RELATED"/>
    <property type="match status" value="1"/>
</dbReference>
<dbReference type="InterPro" id="IPR006343">
    <property type="entry name" value="DnaB/C_C"/>
</dbReference>
<dbReference type="InterPro" id="IPR036388">
    <property type="entry name" value="WH-like_DNA-bd_sf"/>
</dbReference>
<accession>A0A544TD56</accession>
<dbReference type="InterPro" id="IPR034829">
    <property type="entry name" value="DnaD-like_sf"/>
</dbReference>
<evidence type="ECO:0000259" key="2">
    <source>
        <dbReference type="Pfam" id="PF07261"/>
    </source>
</evidence>
<dbReference type="InterPro" id="IPR053843">
    <property type="entry name" value="DnaD_N"/>
</dbReference>
<reference evidence="4 5" key="1">
    <citation type="submission" date="2019-05" db="EMBL/GenBank/DDBJ databases">
        <title>Psychrobacillus vulpis sp. nov., a new species isolated from feces of a red fox that inhabits in The Tablas de Daimiel Natural Park, Albacete, Spain.</title>
        <authorList>
            <person name="Rodriguez M."/>
            <person name="Reina J.C."/>
            <person name="Bejar V."/>
            <person name="Llamas I."/>
        </authorList>
    </citation>
    <scope>NUCLEOTIDE SEQUENCE [LARGE SCALE GENOMIC DNA]</scope>
    <source>
        <strain evidence="4 5">NHI-2</strain>
    </source>
</reference>
<dbReference type="Gene3D" id="1.10.10.630">
    <property type="entry name" value="DnaD domain-like"/>
    <property type="match status" value="1"/>
</dbReference>
<dbReference type="PANTHER" id="PTHR37293:SF6">
    <property type="entry name" value="DNA REPLICATION PROTEIN DNAD"/>
    <property type="match status" value="1"/>
</dbReference>